<reference evidence="2 3" key="1">
    <citation type="journal article" date="2023" name="Plants (Basel)">
        <title>Bridging the Gap: Combining Genomics and Transcriptomics Approaches to Understand Stylosanthes scabra, an Orphan Legume from the Brazilian Caatinga.</title>
        <authorList>
            <person name="Ferreira-Neto J.R.C."/>
            <person name="da Silva M.D."/>
            <person name="Binneck E."/>
            <person name="de Melo N.F."/>
            <person name="da Silva R.H."/>
            <person name="de Melo A.L.T.M."/>
            <person name="Pandolfi V."/>
            <person name="Bustamante F.O."/>
            <person name="Brasileiro-Vidal A.C."/>
            <person name="Benko-Iseppon A.M."/>
        </authorList>
    </citation>
    <scope>NUCLEOTIDE SEQUENCE [LARGE SCALE GENOMIC DNA]</scope>
    <source>
        <tissue evidence="2">Leaves</tissue>
    </source>
</reference>
<name>A0ABU6YW92_9FABA</name>
<organism evidence="2 3">
    <name type="scientific">Stylosanthes scabra</name>
    <dbReference type="NCBI Taxonomy" id="79078"/>
    <lineage>
        <taxon>Eukaryota</taxon>
        <taxon>Viridiplantae</taxon>
        <taxon>Streptophyta</taxon>
        <taxon>Embryophyta</taxon>
        <taxon>Tracheophyta</taxon>
        <taxon>Spermatophyta</taxon>
        <taxon>Magnoliopsida</taxon>
        <taxon>eudicotyledons</taxon>
        <taxon>Gunneridae</taxon>
        <taxon>Pentapetalae</taxon>
        <taxon>rosids</taxon>
        <taxon>fabids</taxon>
        <taxon>Fabales</taxon>
        <taxon>Fabaceae</taxon>
        <taxon>Papilionoideae</taxon>
        <taxon>50 kb inversion clade</taxon>
        <taxon>dalbergioids sensu lato</taxon>
        <taxon>Dalbergieae</taxon>
        <taxon>Pterocarpus clade</taxon>
        <taxon>Stylosanthes</taxon>
    </lineage>
</organism>
<feature type="non-terminal residue" evidence="2">
    <location>
        <position position="1"/>
    </location>
</feature>
<feature type="region of interest" description="Disordered" evidence="1">
    <location>
        <begin position="48"/>
        <end position="69"/>
    </location>
</feature>
<evidence type="ECO:0000313" key="2">
    <source>
        <dbReference type="EMBL" id="MED6214660.1"/>
    </source>
</evidence>
<proteinExistence type="predicted"/>
<comment type="caution">
    <text evidence="2">The sequence shown here is derived from an EMBL/GenBank/DDBJ whole genome shotgun (WGS) entry which is preliminary data.</text>
</comment>
<protein>
    <submittedName>
        <fullName evidence="2">Uncharacterized protein</fullName>
    </submittedName>
</protein>
<feature type="non-terminal residue" evidence="2">
    <location>
        <position position="69"/>
    </location>
</feature>
<evidence type="ECO:0000313" key="3">
    <source>
        <dbReference type="Proteomes" id="UP001341840"/>
    </source>
</evidence>
<feature type="compositionally biased region" description="Polar residues" evidence="1">
    <location>
        <begin position="7"/>
        <end position="28"/>
    </location>
</feature>
<accession>A0ABU6YW92</accession>
<keyword evidence="3" id="KW-1185">Reference proteome</keyword>
<dbReference type="EMBL" id="JASCZI010245520">
    <property type="protein sequence ID" value="MED6214660.1"/>
    <property type="molecule type" value="Genomic_DNA"/>
</dbReference>
<evidence type="ECO:0000256" key="1">
    <source>
        <dbReference type="SAM" id="MobiDB-lite"/>
    </source>
</evidence>
<dbReference type="Proteomes" id="UP001341840">
    <property type="component" value="Unassembled WGS sequence"/>
</dbReference>
<feature type="region of interest" description="Disordered" evidence="1">
    <location>
        <begin position="1"/>
        <end position="30"/>
    </location>
</feature>
<sequence>KKEENSKLTNHSSATLSSAPPFTPNLRSPPTFVAFLDTSVNHNLRRVSVNPNRRGLSVHVQPQPPLPYS</sequence>
<gene>
    <name evidence="2" type="ORF">PIB30_105416</name>
</gene>